<proteinExistence type="inferred from homology"/>
<organism evidence="7 8">
    <name type="scientific">Collybia nuda</name>
    <dbReference type="NCBI Taxonomy" id="64659"/>
    <lineage>
        <taxon>Eukaryota</taxon>
        <taxon>Fungi</taxon>
        <taxon>Dikarya</taxon>
        <taxon>Basidiomycota</taxon>
        <taxon>Agaricomycotina</taxon>
        <taxon>Agaricomycetes</taxon>
        <taxon>Agaricomycetidae</taxon>
        <taxon>Agaricales</taxon>
        <taxon>Tricholomatineae</taxon>
        <taxon>Clitocybaceae</taxon>
        <taxon>Collybia</taxon>
    </lineage>
</organism>
<keyword evidence="5" id="KW-0862">Zinc</keyword>
<gene>
    <name evidence="7" type="ORF">BDZ94DRAFT_1245784</name>
</gene>
<keyword evidence="4" id="KW-0378">Hydrolase</keyword>
<comment type="similarity">
    <text evidence="2">Belongs to the metallo-beta-lactamase superfamily.</text>
</comment>
<dbReference type="Gene3D" id="3.60.15.10">
    <property type="entry name" value="Ribonuclease Z/Hydroxyacylglutathione hydrolase-like"/>
    <property type="match status" value="1"/>
</dbReference>
<dbReference type="EMBL" id="MU150232">
    <property type="protein sequence ID" value="KAF9468588.1"/>
    <property type="molecule type" value="Genomic_DNA"/>
</dbReference>
<dbReference type="SUPFAM" id="SSF56281">
    <property type="entry name" value="Metallo-hydrolase/oxidoreductase"/>
    <property type="match status" value="1"/>
</dbReference>
<dbReference type="SMART" id="SM00849">
    <property type="entry name" value="Lactamase_B"/>
    <property type="match status" value="1"/>
</dbReference>
<evidence type="ECO:0000256" key="5">
    <source>
        <dbReference type="ARBA" id="ARBA00022833"/>
    </source>
</evidence>
<dbReference type="Pfam" id="PF00753">
    <property type="entry name" value="Lactamase_B"/>
    <property type="match status" value="1"/>
</dbReference>
<protein>
    <submittedName>
        <fullName evidence="7">Metallo-hydrolase/oxidoreductase</fullName>
    </submittedName>
</protein>
<dbReference type="InterPro" id="IPR036866">
    <property type="entry name" value="RibonucZ/Hydroxyglut_hydro"/>
</dbReference>
<evidence type="ECO:0000313" key="8">
    <source>
        <dbReference type="Proteomes" id="UP000807353"/>
    </source>
</evidence>
<reference evidence="7" key="1">
    <citation type="submission" date="2020-11" db="EMBL/GenBank/DDBJ databases">
        <authorList>
            <consortium name="DOE Joint Genome Institute"/>
            <person name="Ahrendt S."/>
            <person name="Riley R."/>
            <person name="Andreopoulos W."/>
            <person name="Labutti K."/>
            <person name="Pangilinan J."/>
            <person name="Ruiz-Duenas F.J."/>
            <person name="Barrasa J.M."/>
            <person name="Sanchez-Garcia M."/>
            <person name="Camarero S."/>
            <person name="Miyauchi S."/>
            <person name="Serrano A."/>
            <person name="Linde D."/>
            <person name="Babiker R."/>
            <person name="Drula E."/>
            <person name="Ayuso-Fernandez I."/>
            <person name="Pacheco R."/>
            <person name="Padilla G."/>
            <person name="Ferreira P."/>
            <person name="Barriuso J."/>
            <person name="Kellner H."/>
            <person name="Castanera R."/>
            <person name="Alfaro M."/>
            <person name="Ramirez L."/>
            <person name="Pisabarro A.G."/>
            <person name="Kuo A."/>
            <person name="Tritt A."/>
            <person name="Lipzen A."/>
            <person name="He G."/>
            <person name="Yan M."/>
            <person name="Ng V."/>
            <person name="Cullen D."/>
            <person name="Martin F."/>
            <person name="Rosso M.-N."/>
            <person name="Henrissat B."/>
            <person name="Hibbett D."/>
            <person name="Martinez A.T."/>
            <person name="Grigoriev I.V."/>
        </authorList>
    </citation>
    <scope>NUCLEOTIDE SEQUENCE</scope>
    <source>
        <strain evidence="7">CBS 247.69</strain>
    </source>
</reference>
<comment type="caution">
    <text evidence="7">The sequence shown here is derived from an EMBL/GenBank/DDBJ whole genome shotgun (WGS) entry which is preliminary data.</text>
</comment>
<comment type="cofactor">
    <cofactor evidence="1">
        <name>Zn(2+)</name>
        <dbReference type="ChEBI" id="CHEBI:29105"/>
    </cofactor>
</comment>
<dbReference type="GO" id="GO:0046872">
    <property type="term" value="F:metal ion binding"/>
    <property type="evidence" value="ECO:0007669"/>
    <property type="project" value="UniProtKB-KW"/>
</dbReference>
<dbReference type="OrthoDB" id="10250730at2759"/>
<dbReference type="PANTHER" id="PTHR42978:SF2">
    <property type="entry name" value="102 KBASES UNSTABLE REGION: FROM 1 TO 119443"/>
    <property type="match status" value="1"/>
</dbReference>
<dbReference type="InterPro" id="IPR051013">
    <property type="entry name" value="MBL_superfamily_lactonases"/>
</dbReference>
<evidence type="ECO:0000256" key="3">
    <source>
        <dbReference type="ARBA" id="ARBA00022723"/>
    </source>
</evidence>
<evidence type="ECO:0000256" key="2">
    <source>
        <dbReference type="ARBA" id="ARBA00007749"/>
    </source>
</evidence>
<dbReference type="AlphaFoldDB" id="A0A9P5YEN2"/>
<evidence type="ECO:0000256" key="1">
    <source>
        <dbReference type="ARBA" id="ARBA00001947"/>
    </source>
</evidence>
<name>A0A9P5YEN2_9AGAR</name>
<evidence type="ECO:0000313" key="7">
    <source>
        <dbReference type="EMBL" id="KAF9468588.1"/>
    </source>
</evidence>
<keyword evidence="3" id="KW-0479">Metal-binding</keyword>
<dbReference type="GO" id="GO:0016787">
    <property type="term" value="F:hydrolase activity"/>
    <property type="evidence" value="ECO:0007669"/>
    <property type="project" value="UniProtKB-KW"/>
</dbReference>
<dbReference type="Proteomes" id="UP000807353">
    <property type="component" value="Unassembled WGS sequence"/>
</dbReference>
<sequence length="296" mass="32409">MSLPPPGSKQPFCNVSALEAGLIRLPLAMFVTNVTDPSAVIMAPSLSFLVQHSLNQKKFVFDLGIRKDWENCPPKVVEMVKLVSEIHIYQDVTDSLIKGGISPLDITTVCLSHCHFDHVGDTRPFINSTFIVGSRSKEHFQPGYPADPNSVFSSNLLPPTRTEFLSSTDWPSLGPFPHALDFYGDGSLYIIDSPGHLAGHITVLARTSPDGAWIYLAGDSAHHWDLITGKADIAVGHPLNPHSCAHQDKEAAEAHILRIREMLKNNQVRVLLAHDEPWFANNKGGDAFLPGKIASL</sequence>
<feature type="domain" description="Metallo-beta-lactamase" evidence="6">
    <location>
        <begin position="44"/>
        <end position="274"/>
    </location>
</feature>
<keyword evidence="8" id="KW-1185">Reference proteome</keyword>
<evidence type="ECO:0000256" key="4">
    <source>
        <dbReference type="ARBA" id="ARBA00022801"/>
    </source>
</evidence>
<evidence type="ECO:0000259" key="6">
    <source>
        <dbReference type="SMART" id="SM00849"/>
    </source>
</evidence>
<dbReference type="CDD" id="cd07730">
    <property type="entry name" value="metallo-hydrolase-like_MBL-fold"/>
    <property type="match status" value="1"/>
</dbReference>
<dbReference type="InterPro" id="IPR001279">
    <property type="entry name" value="Metallo-B-lactamas"/>
</dbReference>
<dbReference type="PANTHER" id="PTHR42978">
    <property type="entry name" value="QUORUM-QUENCHING LACTONASE YTNP-RELATED-RELATED"/>
    <property type="match status" value="1"/>
</dbReference>
<accession>A0A9P5YEN2</accession>